<accession>A0A919J126</accession>
<protein>
    <recommendedName>
        <fullName evidence="3">PadR family transcriptional regulator</fullName>
    </recommendedName>
</protein>
<evidence type="ECO:0008006" key="3">
    <source>
        <dbReference type="Google" id="ProtNLM"/>
    </source>
</evidence>
<evidence type="ECO:0000313" key="1">
    <source>
        <dbReference type="EMBL" id="GIE11532.1"/>
    </source>
</evidence>
<reference evidence="1" key="1">
    <citation type="submission" date="2021-01" db="EMBL/GenBank/DDBJ databases">
        <title>Whole genome shotgun sequence of Actinoplanes ferrugineus NBRC 15555.</title>
        <authorList>
            <person name="Komaki H."/>
            <person name="Tamura T."/>
        </authorList>
    </citation>
    <scope>NUCLEOTIDE SEQUENCE</scope>
    <source>
        <strain evidence="1">NBRC 15555</strain>
    </source>
</reference>
<evidence type="ECO:0000313" key="2">
    <source>
        <dbReference type="Proteomes" id="UP000598174"/>
    </source>
</evidence>
<dbReference type="EMBL" id="BOMM01000029">
    <property type="protein sequence ID" value="GIE11532.1"/>
    <property type="molecule type" value="Genomic_DNA"/>
</dbReference>
<proteinExistence type="predicted"/>
<dbReference type="SUPFAM" id="SSF46785">
    <property type="entry name" value="Winged helix' DNA-binding domain"/>
    <property type="match status" value="1"/>
</dbReference>
<name>A0A919J126_9ACTN</name>
<gene>
    <name evidence="1" type="ORF">Afe05nite_33720</name>
</gene>
<dbReference type="InterPro" id="IPR036388">
    <property type="entry name" value="WH-like_DNA-bd_sf"/>
</dbReference>
<sequence length="173" mass="19194">MPVLALADVLLVLLGDRPGTAHEIQCRHADTFGPHERVDISRVTWTLGRQERLGLVRSRATPAQPRRRSWALTDAGARRQRMWLLRVPAEFTPDDVRIRVLLAVAATDRATFDMVVQVCLAQLELSRLRAAPAPASADLSPASARAELTDAALAAEVAWLRSLHTRRRARDRG</sequence>
<organism evidence="1 2">
    <name type="scientific">Paractinoplanes ferrugineus</name>
    <dbReference type="NCBI Taxonomy" id="113564"/>
    <lineage>
        <taxon>Bacteria</taxon>
        <taxon>Bacillati</taxon>
        <taxon>Actinomycetota</taxon>
        <taxon>Actinomycetes</taxon>
        <taxon>Micromonosporales</taxon>
        <taxon>Micromonosporaceae</taxon>
        <taxon>Paractinoplanes</taxon>
    </lineage>
</organism>
<dbReference type="Gene3D" id="1.10.10.10">
    <property type="entry name" value="Winged helix-like DNA-binding domain superfamily/Winged helix DNA-binding domain"/>
    <property type="match status" value="1"/>
</dbReference>
<dbReference type="InterPro" id="IPR036390">
    <property type="entry name" value="WH_DNA-bd_sf"/>
</dbReference>
<dbReference type="AlphaFoldDB" id="A0A919J126"/>
<comment type="caution">
    <text evidence="1">The sequence shown here is derived from an EMBL/GenBank/DDBJ whole genome shotgun (WGS) entry which is preliminary data.</text>
</comment>
<dbReference type="Proteomes" id="UP000598174">
    <property type="component" value="Unassembled WGS sequence"/>
</dbReference>
<keyword evidence="2" id="KW-1185">Reference proteome</keyword>